<organism evidence="2 3">
    <name type="scientific">Gimesia algae</name>
    <dbReference type="NCBI Taxonomy" id="2527971"/>
    <lineage>
        <taxon>Bacteria</taxon>
        <taxon>Pseudomonadati</taxon>
        <taxon>Planctomycetota</taxon>
        <taxon>Planctomycetia</taxon>
        <taxon>Planctomycetales</taxon>
        <taxon>Planctomycetaceae</taxon>
        <taxon>Gimesia</taxon>
    </lineage>
</organism>
<dbReference type="InterPro" id="IPR025597">
    <property type="entry name" value="DUF4345"/>
</dbReference>
<keyword evidence="1" id="KW-1133">Transmembrane helix</keyword>
<dbReference type="EMBL" id="CP036343">
    <property type="protein sequence ID" value="QDT92648.1"/>
    <property type="molecule type" value="Genomic_DNA"/>
</dbReference>
<evidence type="ECO:0000313" key="3">
    <source>
        <dbReference type="Proteomes" id="UP000316855"/>
    </source>
</evidence>
<dbReference type="Pfam" id="PF14248">
    <property type="entry name" value="DUF4345"/>
    <property type="match status" value="1"/>
</dbReference>
<accession>A0A517VI35</accession>
<feature type="transmembrane region" description="Helical" evidence="1">
    <location>
        <begin position="43"/>
        <end position="64"/>
    </location>
</feature>
<keyword evidence="3" id="KW-1185">Reference proteome</keyword>
<feature type="transmembrane region" description="Helical" evidence="1">
    <location>
        <begin position="71"/>
        <end position="94"/>
    </location>
</feature>
<sequence length="130" mass="14337">MTRIFLTVVGLVYLLLALWCSVDPASASRSVGFILESGSGQSEFLVVYGGLELALGIIFLWPLWQPGVTRYSLIVCIIVHGCLVLFRSTGFVIFEEIASMTYSLAVGEWLIFLISLGLFYNRKKSDSSST</sequence>
<dbReference type="Proteomes" id="UP000316855">
    <property type="component" value="Chromosome"/>
</dbReference>
<proteinExistence type="predicted"/>
<gene>
    <name evidence="2" type="ORF">Pan161_43160</name>
</gene>
<reference evidence="2 3" key="1">
    <citation type="submission" date="2019-02" db="EMBL/GenBank/DDBJ databases">
        <title>Deep-cultivation of Planctomycetes and their phenomic and genomic characterization uncovers novel biology.</title>
        <authorList>
            <person name="Wiegand S."/>
            <person name="Jogler M."/>
            <person name="Boedeker C."/>
            <person name="Pinto D."/>
            <person name="Vollmers J."/>
            <person name="Rivas-Marin E."/>
            <person name="Kohn T."/>
            <person name="Peeters S.H."/>
            <person name="Heuer A."/>
            <person name="Rast P."/>
            <person name="Oberbeckmann S."/>
            <person name="Bunk B."/>
            <person name="Jeske O."/>
            <person name="Meyerdierks A."/>
            <person name="Storesund J.E."/>
            <person name="Kallscheuer N."/>
            <person name="Luecker S."/>
            <person name="Lage O.M."/>
            <person name="Pohl T."/>
            <person name="Merkel B.J."/>
            <person name="Hornburger P."/>
            <person name="Mueller R.-W."/>
            <person name="Bruemmer F."/>
            <person name="Labrenz M."/>
            <person name="Spormann A.M."/>
            <person name="Op den Camp H."/>
            <person name="Overmann J."/>
            <person name="Amann R."/>
            <person name="Jetten M.S.M."/>
            <person name="Mascher T."/>
            <person name="Medema M.H."/>
            <person name="Devos D.P."/>
            <person name="Kaster A.-K."/>
            <person name="Ovreas L."/>
            <person name="Rohde M."/>
            <person name="Galperin M.Y."/>
            <person name="Jogler C."/>
        </authorList>
    </citation>
    <scope>NUCLEOTIDE SEQUENCE [LARGE SCALE GENOMIC DNA]</scope>
    <source>
        <strain evidence="2 3">Pan161</strain>
    </source>
</reference>
<dbReference type="RefSeq" id="WP_145230487.1">
    <property type="nucleotide sequence ID" value="NZ_CP036343.1"/>
</dbReference>
<dbReference type="AlphaFoldDB" id="A0A517VI35"/>
<feature type="transmembrane region" description="Helical" evidence="1">
    <location>
        <begin position="100"/>
        <end position="120"/>
    </location>
</feature>
<keyword evidence="1" id="KW-0812">Transmembrane</keyword>
<evidence type="ECO:0000256" key="1">
    <source>
        <dbReference type="SAM" id="Phobius"/>
    </source>
</evidence>
<evidence type="ECO:0008006" key="4">
    <source>
        <dbReference type="Google" id="ProtNLM"/>
    </source>
</evidence>
<name>A0A517VI35_9PLAN</name>
<dbReference type="OrthoDB" id="5987056at2"/>
<keyword evidence="1" id="KW-0472">Membrane</keyword>
<dbReference type="KEGG" id="gax:Pan161_43160"/>
<protein>
    <recommendedName>
        <fullName evidence="4">DUF4345 domain-containing protein</fullName>
    </recommendedName>
</protein>
<evidence type="ECO:0000313" key="2">
    <source>
        <dbReference type="EMBL" id="QDT92648.1"/>
    </source>
</evidence>